<dbReference type="PROSITE" id="PS51435">
    <property type="entry name" value="AP_NUCLEASE_F1_4"/>
    <property type="match status" value="1"/>
</dbReference>
<evidence type="ECO:0000256" key="3">
    <source>
        <dbReference type="ARBA" id="ARBA00022801"/>
    </source>
</evidence>
<evidence type="ECO:0000256" key="5">
    <source>
        <dbReference type="PIRSR" id="PIRSR604808-1"/>
    </source>
</evidence>
<evidence type="ECO:0000256" key="2">
    <source>
        <dbReference type="ARBA" id="ARBA00022723"/>
    </source>
</evidence>
<comment type="similarity">
    <text evidence="1">Belongs to the DNA repair enzymes AP/ExoA family.</text>
</comment>
<feature type="binding site" evidence="6">
    <location>
        <position position="45"/>
    </location>
    <ligand>
        <name>Mg(2+)</name>
        <dbReference type="ChEBI" id="CHEBI:18420"/>
        <label>1</label>
    </ligand>
</feature>
<dbReference type="GO" id="GO:0008311">
    <property type="term" value="F:double-stranded DNA 3'-5' DNA exonuclease activity"/>
    <property type="evidence" value="ECO:0007669"/>
    <property type="project" value="TreeGrafter"/>
</dbReference>
<feature type="active site" evidence="5">
    <location>
        <position position="128"/>
    </location>
</feature>
<comment type="cofactor">
    <cofactor evidence="6">
        <name>Mg(2+)</name>
        <dbReference type="ChEBI" id="CHEBI:18420"/>
    </cofactor>
    <cofactor evidence="6">
        <name>Mn(2+)</name>
        <dbReference type="ChEBI" id="CHEBI:29035"/>
    </cofactor>
    <text evidence="6">Probably binds two magnesium or manganese ions per subunit.</text>
</comment>
<feature type="binding site" evidence="6">
    <location>
        <position position="16"/>
    </location>
    <ligand>
        <name>Mg(2+)</name>
        <dbReference type="ChEBI" id="CHEBI:18420"/>
        <label>1</label>
    </ligand>
</feature>
<dbReference type="Proteomes" id="UP000034273">
    <property type="component" value="Unassembled WGS sequence"/>
</dbReference>
<evidence type="ECO:0000313" key="10">
    <source>
        <dbReference type="Proteomes" id="UP000034273"/>
    </source>
</evidence>
<dbReference type="GO" id="GO:0046872">
    <property type="term" value="F:metal ion binding"/>
    <property type="evidence" value="ECO:0007669"/>
    <property type="project" value="UniProtKB-KW"/>
</dbReference>
<dbReference type="EMBL" id="LCQW01000013">
    <property type="protein sequence ID" value="KKW24006.1"/>
    <property type="molecule type" value="Genomic_DNA"/>
</dbReference>
<dbReference type="NCBIfam" id="TIGR00195">
    <property type="entry name" value="exoDNase_III"/>
    <property type="match status" value="1"/>
</dbReference>
<feature type="binding site" evidence="6">
    <location>
        <position position="186"/>
    </location>
    <ligand>
        <name>Mg(2+)</name>
        <dbReference type="ChEBI" id="CHEBI:18420"/>
        <label>1</label>
    </ligand>
</feature>
<feature type="domain" description="Endonuclease/exonuclease/phosphatase" evidence="8">
    <location>
        <begin position="13"/>
        <end position="115"/>
    </location>
</feature>
<feature type="binding site" evidence="6">
    <location>
        <position position="280"/>
    </location>
    <ligand>
        <name>Mg(2+)</name>
        <dbReference type="ChEBI" id="CHEBI:18420"/>
        <label>1</label>
    </ligand>
</feature>
<evidence type="ECO:0000256" key="7">
    <source>
        <dbReference type="PIRSR" id="PIRSR604808-3"/>
    </source>
</evidence>
<feature type="site" description="Important for catalytic activity" evidence="7">
    <location>
        <position position="255"/>
    </location>
</feature>
<feature type="binding site" evidence="6">
    <location>
        <position position="184"/>
    </location>
    <ligand>
        <name>Mg(2+)</name>
        <dbReference type="ChEBI" id="CHEBI:18420"/>
        <label>1</label>
    </ligand>
</feature>
<keyword evidence="3" id="KW-0378">Hydrolase</keyword>
<dbReference type="InterPro" id="IPR036691">
    <property type="entry name" value="Endo/exonu/phosph_ase_sf"/>
</dbReference>
<reference evidence="9 10" key="1">
    <citation type="journal article" date="2015" name="Nature">
        <title>rRNA introns, odd ribosomes, and small enigmatic genomes across a large radiation of phyla.</title>
        <authorList>
            <person name="Brown C.T."/>
            <person name="Hug L.A."/>
            <person name="Thomas B.C."/>
            <person name="Sharon I."/>
            <person name="Castelle C.J."/>
            <person name="Singh A."/>
            <person name="Wilkins M.J."/>
            <person name="Williams K.H."/>
            <person name="Banfield J.F."/>
        </authorList>
    </citation>
    <scope>NUCLEOTIDE SEQUENCE [LARGE SCALE GENOMIC DNA]</scope>
</reference>
<feature type="active site" description="Proton donor/acceptor" evidence="5">
    <location>
        <position position="184"/>
    </location>
</feature>
<dbReference type="GO" id="GO:0006284">
    <property type="term" value="P:base-excision repair"/>
    <property type="evidence" value="ECO:0007669"/>
    <property type="project" value="TreeGrafter"/>
</dbReference>
<dbReference type="AlphaFoldDB" id="A0A0G1WZ20"/>
<feature type="site" description="Interaction with DNA substrate" evidence="7">
    <location>
        <position position="281"/>
    </location>
</feature>
<dbReference type="NCBIfam" id="TIGR00633">
    <property type="entry name" value="xth"/>
    <property type="match status" value="1"/>
</dbReference>
<comment type="caution">
    <text evidence="9">The sequence shown here is derived from an EMBL/GenBank/DDBJ whole genome shotgun (WGS) entry which is preliminary data.</text>
</comment>
<dbReference type="GO" id="GO:0003906">
    <property type="term" value="F:DNA-(apurinic or apyrimidinic site) endonuclease activity"/>
    <property type="evidence" value="ECO:0007669"/>
    <property type="project" value="TreeGrafter"/>
</dbReference>
<accession>A0A0G1WZ20</accession>
<evidence type="ECO:0000256" key="4">
    <source>
        <dbReference type="ARBA" id="ARBA00022842"/>
    </source>
</evidence>
<dbReference type="InterPro" id="IPR020847">
    <property type="entry name" value="AP_endonuclease_F1_BS"/>
</dbReference>
<keyword evidence="4 6" id="KW-0460">Magnesium</keyword>
<dbReference type="SUPFAM" id="SSF56219">
    <property type="entry name" value="DNase I-like"/>
    <property type="match status" value="1"/>
</dbReference>
<feature type="binding site" evidence="6">
    <location>
        <position position="281"/>
    </location>
    <ligand>
        <name>Mg(2+)</name>
        <dbReference type="ChEBI" id="CHEBI:18420"/>
        <label>1</label>
    </ligand>
</feature>
<protein>
    <submittedName>
        <fullName evidence="9">Exodeoxyribonuclease III Xth</fullName>
    </submittedName>
</protein>
<dbReference type="PANTHER" id="PTHR22748">
    <property type="entry name" value="AP ENDONUCLEASE"/>
    <property type="match status" value="1"/>
</dbReference>
<sequence>MNAAWYRINMKLVSWNVNGIRSVHKKGLLAPVIETLKPDIVCLQETKAGQHQSEVDLPEYEEYWNSSSGRKGYAGTAIFSKIKPLSVILGFPEELLKKYKLKDEYGDPNTEGRVIAAEYEDFFVVNVYTPNAKPDLSRLTLRHKHWDPAFLEFLKQLEKNGSTPSTSSWQTGSPHGKPVIFCGDLNVAHTPDDLAHPEANEGEHGYTKEEREGIDAIIKAGFIDTFREFKKGKGFYSWWSNFSNARGRNIGWRIDYFFVSKVLAKKVKKAEIHPEFYGSDHCPILLELDI</sequence>
<dbReference type="PANTHER" id="PTHR22748:SF6">
    <property type="entry name" value="DNA-(APURINIC OR APYRIMIDINIC SITE) ENDONUCLEASE"/>
    <property type="match status" value="1"/>
</dbReference>
<dbReference type="PATRIC" id="fig|1618671.3.peg.535"/>
<dbReference type="Gene3D" id="3.60.10.10">
    <property type="entry name" value="Endonuclease/exonuclease/phosphatase"/>
    <property type="match status" value="1"/>
</dbReference>
<dbReference type="PROSITE" id="PS00726">
    <property type="entry name" value="AP_NUCLEASE_F1_1"/>
    <property type="match status" value="1"/>
</dbReference>
<feature type="domain" description="Endonuclease/exonuclease/phosphatase" evidence="8">
    <location>
        <begin position="171"/>
        <end position="281"/>
    </location>
</feature>
<proteinExistence type="inferred from homology"/>
<evidence type="ECO:0000259" key="8">
    <source>
        <dbReference type="Pfam" id="PF03372"/>
    </source>
</evidence>
<evidence type="ECO:0000256" key="6">
    <source>
        <dbReference type="PIRSR" id="PIRSR604808-2"/>
    </source>
</evidence>
<evidence type="ECO:0000256" key="1">
    <source>
        <dbReference type="ARBA" id="ARBA00007092"/>
    </source>
</evidence>
<keyword evidence="6" id="KW-0464">Manganese</keyword>
<dbReference type="InterPro" id="IPR004808">
    <property type="entry name" value="AP_endonuc_1"/>
</dbReference>
<dbReference type="Pfam" id="PF03372">
    <property type="entry name" value="Exo_endo_phos"/>
    <property type="match status" value="2"/>
</dbReference>
<organism evidence="9 10">
    <name type="scientific">Candidatus Kaiserbacteria bacterium GW2011_GWA2_52_12</name>
    <dbReference type="NCBI Taxonomy" id="1618671"/>
    <lineage>
        <taxon>Bacteria</taxon>
        <taxon>Candidatus Kaiseribacteriota</taxon>
    </lineage>
</organism>
<keyword evidence="2 6" id="KW-0479">Metal-binding</keyword>
<name>A0A0G1WZ20_9BACT</name>
<dbReference type="InterPro" id="IPR005135">
    <property type="entry name" value="Endo/exonuclease/phosphatase"/>
</dbReference>
<dbReference type="STRING" id="1618671.UY67_C0013G0017"/>
<evidence type="ECO:0000313" key="9">
    <source>
        <dbReference type="EMBL" id="KKW24006.1"/>
    </source>
</evidence>
<dbReference type="GO" id="GO:0003677">
    <property type="term" value="F:DNA binding"/>
    <property type="evidence" value="ECO:0007669"/>
    <property type="project" value="InterPro"/>
</dbReference>
<dbReference type="CDD" id="cd09087">
    <property type="entry name" value="Ape1-like_AP-endo"/>
    <property type="match status" value="1"/>
</dbReference>
<feature type="active site" description="Proton acceptor" evidence="5">
    <location>
        <position position="281"/>
    </location>
</feature>
<feature type="site" description="Transition state stabilizer" evidence="7">
    <location>
        <position position="186"/>
    </location>
</feature>
<dbReference type="GO" id="GO:0008081">
    <property type="term" value="F:phosphoric diester hydrolase activity"/>
    <property type="evidence" value="ECO:0007669"/>
    <property type="project" value="TreeGrafter"/>
</dbReference>
<gene>
    <name evidence="9" type="ORF">UY67_C0013G0017</name>
</gene>